<dbReference type="AlphaFoldDB" id="A0A0P6W6F3"/>
<keyword evidence="2" id="KW-1185">Reference proteome</keyword>
<reference evidence="1 2" key="1">
    <citation type="submission" date="2015-09" db="EMBL/GenBank/DDBJ databases">
        <authorList>
            <person name="Jackson K.R."/>
            <person name="Lunt B.L."/>
            <person name="Fisher J.N.B."/>
            <person name="Gardner A.V."/>
            <person name="Bailey M.E."/>
            <person name="Deus L.M."/>
            <person name="Earl A.S."/>
            <person name="Gibby P.D."/>
            <person name="Hartmann K.A."/>
            <person name="Liu J.E."/>
            <person name="Manci A.M."/>
            <person name="Nielsen D.A."/>
            <person name="Solomon M.B."/>
            <person name="Breakwell D.P."/>
            <person name="Burnett S.H."/>
            <person name="Grose J.H."/>
        </authorList>
    </citation>
    <scope>NUCLEOTIDE SEQUENCE [LARGE SCALE GENOMIC DNA]</scope>
    <source>
        <strain evidence="1 2">16</strain>
    </source>
</reference>
<proteinExistence type="predicted"/>
<evidence type="ECO:0000313" key="2">
    <source>
        <dbReference type="Proteomes" id="UP000048984"/>
    </source>
</evidence>
<dbReference type="Proteomes" id="UP000048984">
    <property type="component" value="Unassembled WGS sequence"/>
</dbReference>
<evidence type="ECO:0000313" key="1">
    <source>
        <dbReference type="EMBL" id="KPL52915.1"/>
    </source>
</evidence>
<sequence>MRFTPGKREKGILEFACYETYASWLQFDRDADFYADLSEKDGVRLTPREHLDFELAVDGHATVFKLNDVDQTPNPANLTSGERFAGRVFDESGLRFDLIYIPDRKVFFFVLDTRTPVAETFVTVSENVHLGRRTGFVFYEDKIQKRHILIAVNSEETYKNSWLDGPFDQLPENYYETNGFWNYVYDAYPDLKGRLTANGTFLDNGSIFAMMPYRVYLSQAGLAFIKTCQESNADRTDLLVCLTNGHDK</sequence>
<accession>A0A0P6W6F3</accession>
<comment type="caution">
    <text evidence="1">The sequence shown here is derived from an EMBL/GenBank/DDBJ whole genome shotgun (WGS) entry which is preliminary data.</text>
</comment>
<gene>
    <name evidence="1" type="ORF">ABB55_12390</name>
</gene>
<reference evidence="1 2" key="2">
    <citation type="submission" date="2015-10" db="EMBL/GenBank/DDBJ databases">
        <title>Draft Genome Sequence of Prosthecomicrobium hirschii ATCC 27832.</title>
        <authorList>
            <person name="Daniel J."/>
            <person name="Givan S.A."/>
            <person name="Brun Y.V."/>
            <person name="Brown P.J."/>
        </authorList>
    </citation>
    <scope>NUCLEOTIDE SEQUENCE [LARGE SCALE GENOMIC DNA]</scope>
    <source>
        <strain evidence="1 2">16</strain>
    </source>
</reference>
<organism evidence="1 2">
    <name type="scientific">Prosthecodimorpha hirschii</name>
    <dbReference type="NCBI Taxonomy" id="665126"/>
    <lineage>
        <taxon>Bacteria</taxon>
        <taxon>Pseudomonadati</taxon>
        <taxon>Pseudomonadota</taxon>
        <taxon>Alphaproteobacteria</taxon>
        <taxon>Hyphomicrobiales</taxon>
        <taxon>Ancalomicrobiaceae</taxon>
        <taxon>Prosthecodimorpha</taxon>
    </lineage>
</organism>
<protein>
    <submittedName>
        <fullName evidence="1">Uncharacterized protein</fullName>
    </submittedName>
</protein>
<name>A0A0P6W6F3_9HYPH</name>
<dbReference type="EMBL" id="LJYW01000001">
    <property type="protein sequence ID" value="KPL52915.1"/>
    <property type="molecule type" value="Genomic_DNA"/>
</dbReference>